<accession>A0A7D9HDD6</accession>
<name>A0A7D9HDD6_PARCT</name>
<organism evidence="2 3">
    <name type="scientific">Paramuricea clavata</name>
    <name type="common">Red gorgonian</name>
    <name type="synonym">Violescent sea-whip</name>
    <dbReference type="NCBI Taxonomy" id="317549"/>
    <lineage>
        <taxon>Eukaryota</taxon>
        <taxon>Metazoa</taxon>
        <taxon>Cnidaria</taxon>
        <taxon>Anthozoa</taxon>
        <taxon>Octocorallia</taxon>
        <taxon>Malacalcyonacea</taxon>
        <taxon>Plexauridae</taxon>
        <taxon>Paramuricea</taxon>
    </lineage>
</organism>
<comment type="caution">
    <text evidence="2">The sequence shown here is derived from an EMBL/GenBank/DDBJ whole genome shotgun (WGS) entry which is preliminary data.</text>
</comment>
<evidence type="ECO:0000313" key="2">
    <source>
        <dbReference type="EMBL" id="CAB3981861.1"/>
    </source>
</evidence>
<keyword evidence="3" id="KW-1185">Reference proteome</keyword>
<sequence length="124" mass="14951">MPDDKKSKPILLPPKHEFTRLIIREAHELVHHDRIRETLNCVRRKYCVLRGRESVTRMVRMAMACNSMTTANTTFNSSGAEIESRYRERRACRQLLKVHQKKKNRPDSHRDELQRYLVNFYERR</sequence>
<dbReference type="Pfam" id="PF17921">
    <property type="entry name" value="Integrase_H2C2"/>
    <property type="match status" value="1"/>
</dbReference>
<feature type="domain" description="Integrase zinc-binding" evidence="1">
    <location>
        <begin position="15"/>
        <end position="67"/>
    </location>
</feature>
<evidence type="ECO:0000259" key="1">
    <source>
        <dbReference type="Pfam" id="PF17921"/>
    </source>
</evidence>
<gene>
    <name evidence="2" type="ORF">PACLA_8A048716</name>
</gene>
<dbReference type="OrthoDB" id="6432901at2759"/>
<dbReference type="InterPro" id="IPR041588">
    <property type="entry name" value="Integrase_H2C2"/>
</dbReference>
<protein>
    <recommendedName>
        <fullName evidence="1">Integrase zinc-binding domain-containing protein</fullName>
    </recommendedName>
</protein>
<reference evidence="2" key="1">
    <citation type="submission" date="2020-04" db="EMBL/GenBank/DDBJ databases">
        <authorList>
            <person name="Alioto T."/>
            <person name="Alioto T."/>
            <person name="Gomez Garrido J."/>
        </authorList>
    </citation>
    <scope>NUCLEOTIDE SEQUENCE</scope>
    <source>
        <strain evidence="2">A484AB</strain>
    </source>
</reference>
<dbReference type="Proteomes" id="UP001152795">
    <property type="component" value="Unassembled WGS sequence"/>
</dbReference>
<evidence type="ECO:0000313" key="3">
    <source>
        <dbReference type="Proteomes" id="UP001152795"/>
    </source>
</evidence>
<dbReference type="EMBL" id="CACRXK020000435">
    <property type="protein sequence ID" value="CAB3981861.1"/>
    <property type="molecule type" value="Genomic_DNA"/>
</dbReference>
<proteinExistence type="predicted"/>
<dbReference type="AlphaFoldDB" id="A0A7D9HDD6"/>